<dbReference type="Proteomes" id="UP000321306">
    <property type="component" value="Unassembled WGS sequence"/>
</dbReference>
<evidence type="ECO:0000313" key="2">
    <source>
        <dbReference type="EMBL" id="GEM45610.1"/>
    </source>
</evidence>
<organism evidence="2 3">
    <name type="scientific">Deinococcus cellulosilyticus (strain DSM 18568 / NBRC 106333 / KACC 11606 / 5516J-15)</name>
    <dbReference type="NCBI Taxonomy" id="1223518"/>
    <lineage>
        <taxon>Bacteria</taxon>
        <taxon>Thermotogati</taxon>
        <taxon>Deinococcota</taxon>
        <taxon>Deinococci</taxon>
        <taxon>Deinococcales</taxon>
        <taxon>Deinococcaceae</taxon>
        <taxon>Deinococcus</taxon>
    </lineage>
</organism>
<evidence type="ECO:0000313" key="3">
    <source>
        <dbReference type="Proteomes" id="UP000321306"/>
    </source>
</evidence>
<sequence length="59" mass="6427">MSGNPFKSTLLRHKHIHQAIKPVPGGGPAFQVGEGAQVNQPTREDHKSRLSKTSARRKG</sequence>
<accession>A0A511MYD9</accession>
<dbReference type="EMBL" id="BJXB01000004">
    <property type="protein sequence ID" value="GEM45610.1"/>
    <property type="molecule type" value="Genomic_DNA"/>
</dbReference>
<dbReference type="AlphaFoldDB" id="A0A511MYD9"/>
<proteinExistence type="predicted"/>
<reference evidence="2 3" key="1">
    <citation type="submission" date="2019-07" db="EMBL/GenBank/DDBJ databases">
        <title>Whole genome shotgun sequence of Deinococcus cellulosilyticus NBRC 106333.</title>
        <authorList>
            <person name="Hosoyama A."/>
            <person name="Uohara A."/>
            <person name="Ohji S."/>
            <person name="Ichikawa N."/>
        </authorList>
    </citation>
    <scope>NUCLEOTIDE SEQUENCE [LARGE SCALE GENOMIC DNA]</scope>
    <source>
        <strain evidence="2 3">NBRC 106333</strain>
    </source>
</reference>
<gene>
    <name evidence="2" type="ORF">DC3_12450</name>
</gene>
<feature type="region of interest" description="Disordered" evidence="1">
    <location>
        <begin position="1"/>
        <end position="59"/>
    </location>
</feature>
<name>A0A511MYD9_DEIC1</name>
<comment type="caution">
    <text evidence="2">The sequence shown here is derived from an EMBL/GenBank/DDBJ whole genome shotgun (WGS) entry which is preliminary data.</text>
</comment>
<keyword evidence="3" id="KW-1185">Reference proteome</keyword>
<evidence type="ECO:0000256" key="1">
    <source>
        <dbReference type="SAM" id="MobiDB-lite"/>
    </source>
</evidence>
<protein>
    <submittedName>
        <fullName evidence="2">Uncharacterized protein</fullName>
    </submittedName>
</protein>